<keyword evidence="1" id="KW-1133">Transmembrane helix</keyword>
<feature type="transmembrane region" description="Helical" evidence="1">
    <location>
        <begin position="141"/>
        <end position="163"/>
    </location>
</feature>
<organism evidence="2 3">
    <name type="scientific">Adineta steineri</name>
    <dbReference type="NCBI Taxonomy" id="433720"/>
    <lineage>
        <taxon>Eukaryota</taxon>
        <taxon>Metazoa</taxon>
        <taxon>Spiralia</taxon>
        <taxon>Gnathifera</taxon>
        <taxon>Rotifera</taxon>
        <taxon>Eurotatoria</taxon>
        <taxon>Bdelloidea</taxon>
        <taxon>Adinetida</taxon>
        <taxon>Adinetidae</taxon>
        <taxon>Adineta</taxon>
    </lineage>
</organism>
<feature type="transmembrane region" description="Helical" evidence="1">
    <location>
        <begin position="107"/>
        <end position="129"/>
    </location>
</feature>
<comment type="caution">
    <text evidence="2">The sequence shown here is derived from an EMBL/GenBank/DDBJ whole genome shotgun (WGS) entry which is preliminary data.</text>
</comment>
<keyword evidence="1" id="KW-0812">Transmembrane</keyword>
<keyword evidence="1" id="KW-0472">Membrane</keyword>
<dbReference type="AlphaFoldDB" id="A0A813N7N8"/>
<proteinExistence type="predicted"/>
<dbReference type="EMBL" id="CAJNOM010000002">
    <property type="protein sequence ID" value="CAF0733993.1"/>
    <property type="molecule type" value="Genomic_DNA"/>
</dbReference>
<dbReference type="OrthoDB" id="9987708at2759"/>
<evidence type="ECO:0000256" key="1">
    <source>
        <dbReference type="SAM" id="Phobius"/>
    </source>
</evidence>
<keyword evidence="3" id="KW-1185">Reference proteome</keyword>
<reference evidence="2" key="1">
    <citation type="submission" date="2021-02" db="EMBL/GenBank/DDBJ databases">
        <authorList>
            <person name="Nowell W R."/>
        </authorList>
    </citation>
    <scope>NUCLEOTIDE SEQUENCE</scope>
</reference>
<accession>A0A813N7N8</accession>
<feature type="transmembrane region" description="Helical" evidence="1">
    <location>
        <begin position="59"/>
        <end position="77"/>
    </location>
</feature>
<evidence type="ECO:0000313" key="3">
    <source>
        <dbReference type="Proteomes" id="UP000663832"/>
    </source>
</evidence>
<sequence>MTSTLSLTSDNQNVISTIDDEISHQSNRNTPEKINRLVIKPTTVTERIKNYFITNDGRIALADLFFTLLCVVLQHVMGTCHHSFSDGLTAIEWYVFTPPFGAGPHTAVFFFILSWITLAYCIECIWVYLSTGIRVSKKRDLIIHGIIVILFLIAFGFNIWGYVLCEMTSQVITMKAFAPGVCRGNSKACIPLIAGVLTSFAVACAFFVEHILALTKFLKNRREMNDSKSPKILL</sequence>
<feature type="transmembrane region" description="Helical" evidence="1">
    <location>
        <begin position="192"/>
        <end position="214"/>
    </location>
</feature>
<protein>
    <submittedName>
        <fullName evidence="2">Uncharacterized protein</fullName>
    </submittedName>
</protein>
<gene>
    <name evidence="2" type="ORF">QVE165_LOCUS460</name>
</gene>
<name>A0A813N7N8_9BILA</name>
<evidence type="ECO:0000313" key="2">
    <source>
        <dbReference type="EMBL" id="CAF0733993.1"/>
    </source>
</evidence>
<dbReference type="Proteomes" id="UP000663832">
    <property type="component" value="Unassembled WGS sequence"/>
</dbReference>